<feature type="region of interest" description="Disordered" evidence="1">
    <location>
        <begin position="1"/>
        <end position="117"/>
    </location>
</feature>
<reference evidence="2 3" key="1">
    <citation type="submission" date="2023-01" db="EMBL/GenBank/DDBJ databases">
        <title>Analysis of 21 Apiospora genomes using comparative genomics revels a genus with tremendous synthesis potential of carbohydrate active enzymes and secondary metabolites.</title>
        <authorList>
            <person name="Sorensen T."/>
        </authorList>
    </citation>
    <scope>NUCLEOTIDE SEQUENCE [LARGE SCALE GENOMIC DNA]</scope>
    <source>
        <strain evidence="2 3">CBS 83171</strain>
    </source>
</reference>
<evidence type="ECO:0000256" key="1">
    <source>
        <dbReference type="SAM" id="MobiDB-lite"/>
    </source>
</evidence>
<feature type="compositionally biased region" description="Polar residues" evidence="1">
    <location>
        <begin position="1"/>
        <end position="12"/>
    </location>
</feature>
<dbReference type="EMBL" id="JAQQWM010000003">
    <property type="protein sequence ID" value="KAK8071983.1"/>
    <property type="molecule type" value="Genomic_DNA"/>
</dbReference>
<evidence type="ECO:0000313" key="2">
    <source>
        <dbReference type="EMBL" id="KAK8071983.1"/>
    </source>
</evidence>
<accession>A0ABR1VL52</accession>
<protein>
    <submittedName>
        <fullName evidence="2">Uncharacterized protein</fullName>
    </submittedName>
</protein>
<gene>
    <name evidence="2" type="ORF">PG996_005331</name>
</gene>
<dbReference type="Proteomes" id="UP001446871">
    <property type="component" value="Unassembled WGS sequence"/>
</dbReference>
<name>A0ABR1VL52_9PEZI</name>
<comment type="caution">
    <text evidence="2">The sequence shown here is derived from an EMBL/GenBank/DDBJ whole genome shotgun (WGS) entry which is preliminary data.</text>
</comment>
<organism evidence="2 3">
    <name type="scientific">Apiospora saccharicola</name>
    <dbReference type="NCBI Taxonomy" id="335842"/>
    <lineage>
        <taxon>Eukaryota</taxon>
        <taxon>Fungi</taxon>
        <taxon>Dikarya</taxon>
        <taxon>Ascomycota</taxon>
        <taxon>Pezizomycotina</taxon>
        <taxon>Sordariomycetes</taxon>
        <taxon>Xylariomycetidae</taxon>
        <taxon>Amphisphaeriales</taxon>
        <taxon>Apiosporaceae</taxon>
        <taxon>Apiospora</taxon>
    </lineage>
</organism>
<keyword evidence="3" id="KW-1185">Reference proteome</keyword>
<evidence type="ECO:0000313" key="3">
    <source>
        <dbReference type="Proteomes" id="UP001446871"/>
    </source>
</evidence>
<sequence length="117" mass="12452">MSEQSTPDQSSYGRPYVDYYPYSGIPPRRGGYTVREPHGSEAASATKWESTTAREGATSKPVGGSKEHEVKQEGGNGEEMASDKVVVEVTAADPVAAPREPESQIQRGPVCIPPGDS</sequence>
<proteinExistence type="predicted"/>